<comment type="caution">
    <text evidence="1">The sequence shown here is derived from an EMBL/GenBank/DDBJ whole genome shotgun (WGS) entry which is preliminary data.</text>
</comment>
<evidence type="ECO:0000313" key="2">
    <source>
        <dbReference type="Proteomes" id="UP000639772"/>
    </source>
</evidence>
<accession>A0A835Q2J7</accession>
<proteinExistence type="predicted"/>
<dbReference type="Proteomes" id="UP000639772">
    <property type="component" value="Chromosome 11"/>
</dbReference>
<sequence>MLASRIFCGAAERRTDEWRSCAPHALDRLFVLGGVQTPRAGICESAVREDFDGEDCGRTNVSRWLRFLTGDVTSWRFVIIF</sequence>
<reference evidence="1 2" key="1">
    <citation type="journal article" date="2020" name="Nat. Food">
        <title>A phased Vanilla planifolia genome enables genetic improvement of flavour and production.</title>
        <authorList>
            <person name="Hasing T."/>
            <person name="Tang H."/>
            <person name="Brym M."/>
            <person name="Khazi F."/>
            <person name="Huang T."/>
            <person name="Chambers A.H."/>
        </authorList>
    </citation>
    <scope>NUCLEOTIDE SEQUENCE [LARGE SCALE GENOMIC DNA]</scope>
    <source>
        <tissue evidence="1">Leaf</tissue>
    </source>
</reference>
<evidence type="ECO:0000313" key="1">
    <source>
        <dbReference type="EMBL" id="KAG0461837.1"/>
    </source>
</evidence>
<protein>
    <submittedName>
        <fullName evidence="1">Uncharacterized protein</fullName>
    </submittedName>
</protein>
<gene>
    <name evidence="1" type="ORF">HPP92_020313</name>
</gene>
<name>A0A835Q2J7_VANPL</name>
<dbReference type="EMBL" id="JADCNM010000011">
    <property type="protein sequence ID" value="KAG0461837.1"/>
    <property type="molecule type" value="Genomic_DNA"/>
</dbReference>
<organism evidence="1 2">
    <name type="scientific">Vanilla planifolia</name>
    <name type="common">Vanilla</name>
    <dbReference type="NCBI Taxonomy" id="51239"/>
    <lineage>
        <taxon>Eukaryota</taxon>
        <taxon>Viridiplantae</taxon>
        <taxon>Streptophyta</taxon>
        <taxon>Embryophyta</taxon>
        <taxon>Tracheophyta</taxon>
        <taxon>Spermatophyta</taxon>
        <taxon>Magnoliopsida</taxon>
        <taxon>Liliopsida</taxon>
        <taxon>Asparagales</taxon>
        <taxon>Orchidaceae</taxon>
        <taxon>Vanilloideae</taxon>
        <taxon>Vanilleae</taxon>
        <taxon>Vanilla</taxon>
    </lineage>
</organism>
<dbReference type="AlphaFoldDB" id="A0A835Q2J7"/>